<evidence type="ECO:0000259" key="1">
    <source>
        <dbReference type="PROSITE" id="PS50104"/>
    </source>
</evidence>
<dbReference type="EMBL" id="CP148074">
    <property type="protein sequence ID" value="WXL27776.1"/>
    <property type="molecule type" value="Genomic_DNA"/>
</dbReference>
<evidence type="ECO:0000313" key="3">
    <source>
        <dbReference type="Proteomes" id="UP001476583"/>
    </source>
</evidence>
<evidence type="ECO:0000313" key="2">
    <source>
        <dbReference type="EMBL" id="WXL27776.1"/>
    </source>
</evidence>
<gene>
    <name evidence="2" type="ORF">WG219_10115</name>
</gene>
<dbReference type="Gene3D" id="3.40.50.10140">
    <property type="entry name" value="Toll/interleukin-1 receptor homology (TIR) domain"/>
    <property type="match status" value="1"/>
</dbReference>
<proteinExistence type="predicted"/>
<feature type="domain" description="TIR" evidence="1">
    <location>
        <begin position="3"/>
        <end position="124"/>
    </location>
</feature>
<organism evidence="2 3">
    <name type="scientific">Ectopseudomonas mendocina</name>
    <name type="common">Pseudomonas mendocina</name>
    <dbReference type="NCBI Taxonomy" id="300"/>
    <lineage>
        <taxon>Bacteria</taxon>
        <taxon>Pseudomonadati</taxon>
        <taxon>Pseudomonadota</taxon>
        <taxon>Gammaproteobacteria</taxon>
        <taxon>Pseudomonadales</taxon>
        <taxon>Pseudomonadaceae</taxon>
        <taxon>Ectopseudomonas</taxon>
    </lineage>
</organism>
<dbReference type="Proteomes" id="UP001476583">
    <property type="component" value="Chromosome"/>
</dbReference>
<keyword evidence="2" id="KW-0675">Receptor</keyword>
<dbReference type="PROSITE" id="PS50104">
    <property type="entry name" value="TIR"/>
    <property type="match status" value="1"/>
</dbReference>
<dbReference type="InterPro" id="IPR035897">
    <property type="entry name" value="Toll_tir_struct_dom_sf"/>
</dbReference>
<accession>A0ABZ2RNV2</accession>
<keyword evidence="3" id="KW-1185">Reference proteome</keyword>
<dbReference type="Pfam" id="PF13676">
    <property type="entry name" value="TIR_2"/>
    <property type="match status" value="1"/>
</dbReference>
<sequence>MENAPKVFVSHASEDKERFVMDFAHKLRSNGVDAWLDKWEMKPGDSLITKIFEEGIKNAKAVIVVLSRYSVEKPWVKHELDAACVKRINSGSKLIPVVIDDCEVPEVLQATLWEKISDTSSYQQNFDRILASIFGASDKPALGAPPSFVSSFGIGVGTFNNVDSFVCKSACEFALRSGSKQIELAAFCNDDGFIVPEGELKNSIEYLGEYGTFELKHHLGGGFPLIFISDSGFELYAREHVENYSSVFQSVVSHIVNNHLLMLSHIKSKLDVNPFLIEHIIRILEGAGEIKVSWFLSGDCSIDWVSQSLRRSLR</sequence>
<reference evidence="2 3" key="1">
    <citation type="submission" date="2024-03" db="EMBL/GenBank/DDBJ databases">
        <title>Complete genome of BD2.</title>
        <authorList>
            <person name="Cao G."/>
        </authorList>
    </citation>
    <scope>NUCLEOTIDE SEQUENCE [LARGE SCALE GENOMIC DNA]</scope>
    <source>
        <strain evidence="2 3">BD2</strain>
    </source>
</reference>
<name>A0ABZ2RNV2_ECTME</name>
<protein>
    <submittedName>
        <fullName evidence="2">Toll/interleukin-1 receptor domain-containing protein</fullName>
    </submittedName>
</protein>
<dbReference type="InterPro" id="IPR000157">
    <property type="entry name" value="TIR_dom"/>
</dbReference>
<dbReference type="SUPFAM" id="SSF52200">
    <property type="entry name" value="Toll/Interleukin receptor TIR domain"/>
    <property type="match status" value="1"/>
</dbReference>
<dbReference type="SMART" id="SM00255">
    <property type="entry name" value="TIR"/>
    <property type="match status" value="1"/>
</dbReference>